<dbReference type="PANTHER" id="PTHR30561">
    <property type="entry name" value="SMR FAMILY PROTON-DEPENDENT DRUG EFFLUX TRANSPORTER SUGE"/>
    <property type="match status" value="1"/>
</dbReference>
<dbReference type="GO" id="GO:0022857">
    <property type="term" value="F:transmembrane transporter activity"/>
    <property type="evidence" value="ECO:0007669"/>
    <property type="project" value="InterPro"/>
</dbReference>
<dbReference type="InterPro" id="IPR000390">
    <property type="entry name" value="Small_drug/metabolite_transptr"/>
</dbReference>
<comment type="similarity">
    <text evidence="7">Belongs to the drug/metabolite transporter (DMT) superfamily. Small multidrug resistance (SMR) (TC 2.A.7.1) family.</text>
</comment>
<evidence type="ECO:0000256" key="5">
    <source>
        <dbReference type="ARBA" id="ARBA00022989"/>
    </source>
</evidence>
<evidence type="ECO:0000256" key="8">
    <source>
        <dbReference type="SAM" id="Phobius"/>
    </source>
</evidence>
<comment type="caution">
    <text evidence="9">The sequence shown here is derived from an EMBL/GenBank/DDBJ whole genome shotgun (WGS) entry which is preliminary data.</text>
</comment>
<keyword evidence="5 8" id="KW-1133">Transmembrane helix</keyword>
<reference evidence="9 10" key="1">
    <citation type="submission" date="2020-07" db="EMBL/GenBank/DDBJ databases">
        <title>Sequencing the genomes of 1000 actinobacteria strains.</title>
        <authorList>
            <person name="Klenk H.-P."/>
        </authorList>
    </citation>
    <scope>NUCLEOTIDE SEQUENCE [LARGE SCALE GENOMIC DNA]</scope>
    <source>
        <strain evidence="9 10">DSM 26487</strain>
    </source>
</reference>
<dbReference type="SUPFAM" id="SSF103481">
    <property type="entry name" value="Multidrug resistance efflux transporter EmrE"/>
    <property type="match status" value="1"/>
</dbReference>
<dbReference type="Pfam" id="PF00893">
    <property type="entry name" value="Multi_Drug_Res"/>
    <property type="match status" value="1"/>
</dbReference>
<evidence type="ECO:0000256" key="1">
    <source>
        <dbReference type="ARBA" id="ARBA00004651"/>
    </source>
</evidence>
<sequence length="105" mass="10949">MWGWLALAIGSEVTATMSLRSSQGFTNLVPSVVVVVGYSFSFYALSQALVRGMPVATAYTIWCGIGISLITLLSAVLFDERPSPVQLAGIILVAIGVVTLQAGSA</sequence>
<dbReference type="FunFam" id="1.10.3730.20:FF:000001">
    <property type="entry name" value="Quaternary ammonium compound resistance transporter SugE"/>
    <property type="match status" value="1"/>
</dbReference>
<evidence type="ECO:0000256" key="3">
    <source>
        <dbReference type="ARBA" id="ARBA00022475"/>
    </source>
</evidence>
<proteinExistence type="inferred from homology"/>
<keyword evidence="4 7" id="KW-0812">Transmembrane</keyword>
<comment type="subcellular location">
    <subcellularLocation>
        <location evidence="1 7">Cell membrane</location>
        <topology evidence="1 7">Multi-pass membrane protein</topology>
    </subcellularLocation>
</comment>
<dbReference type="Proteomes" id="UP000564496">
    <property type="component" value="Unassembled WGS sequence"/>
</dbReference>
<keyword evidence="2" id="KW-0813">Transport</keyword>
<dbReference type="AlphaFoldDB" id="A0A7Z0DMK7"/>
<dbReference type="InterPro" id="IPR037185">
    <property type="entry name" value="EmrE-like"/>
</dbReference>
<evidence type="ECO:0000256" key="6">
    <source>
        <dbReference type="ARBA" id="ARBA00023136"/>
    </source>
</evidence>
<evidence type="ECO:0000313" key="10">
    <source>
        <dbReference type="Proteomes" id="UP000564496"/>
    </source>
</evidence>
<evidence type="ECO:0000256" key="4">
    <source>
        <dbReference type="ARBA" id="ARBA00022692"/>
    </source>
</evidence>
<dbReference type="GO" id="GO:0005886">
    <property type="term" value="C:plasma membrane"/>
    <property type="evidence" value="ECO:0007669"/>
    <property type="project" value="UniProtKB-SubCell"/>
</dbReference>
<feature type="transmembrane region" description="Helical" evidence="8">
    <location>
        <begin position="25"/>
        <end position="45"/>
    </location>
</feature>
<protein>
    <submittedName>
        <fullName evidence="9">Small multidrug resistance pump</fullName>
    </submittedName>
</protein>
<feature type="transmembrane region" description="Helical" evidence="8">
    <location>
        <begin position="57"/>
        <end position="78"/>
    </location>
</feature>
<feature type="transmembrane region" description="Helical" evidence="8">
    <location>
        <begin position="84"/>
        <end position="103"/>
    </location>
</feature>
<keyword evidence="10" id="KW-1185">Reference proteome</keyword>
<dbReference type="Gene3D" id="1.10.3730.20">
    <property type="match status" value="1"/>
</dbReference>
<keyword evidence="3" id="KW-1003">Cell membrane</keyword>
<evidence type="ECO:0000256" key="7">
    <source>
        <dbReference type="RuleBase" id="RU003942"/>
    </source>
</evidence>
<accession>A0A7Z0DMK7</accession>
<dbReference type="InterPro" id="IPR045324">
    <property type="entry name" value="Small_multidrug_res"/>
</dbReference>
<dbReference type="PANTHER" id="PTHR30561:SF1">
    <property type="entry name" value="MULTIDRUG TRANSPORTER EMRE"/>
    <property type="match status" value="1"/>
</dbReference>
<dbReference type="RefSeq" id="WP_179658598.1">
    <property type="nucleotide sequence ID" value="NZ_JACBZR010000001.1"/>
</dbReference>
<evidence type="ECO:0000256" key="2">
    <source>
        <dbReference type="ARBA" id="ARBA00022448"/>
    </source>
</evidence>
<keyword evidence="6 8" id="KW-0472">Membrane</keyword>
<organism evidence="9 10">
    <name type="scientific">Nocardioides panzhihuensis</name>
    <dbReference type="NCBI Taxonomy" id="860243"/>
    <lineage>
        <taxon>Bacteria</taxon>
        <taxon>Bacillati</taxon>
        <taxon>Actinomycetota</taxon>
        <taxon>Actinomycetes</taxon>
        <taxon>Propionibacteriales</taxon>
        <taxon>Nocardioidaceae</taxon>
        <taxon>Nocardioides</taxon>
    </lineage>
</organism>
<evidence type="ECO:0000313" key="9">
    <source>
        <dbReference type="EMBL" id="NYI78242.1"/>
    </source>
</evidence>
<name>A0A7Z0DMK7_9ACTN</name>
<gene>
    <name evidence="9" type="ORF">BJ988_002890</name>
</gene>
<dbReference type="EMBL" id="JACBZR010000001">
    <property type="protein sequence ID" value="NYI78242.1"/>
    <property type="molecule type" value="Genomic_DNA"/>
</dbReference>